<protein>
    <recommendedName>
        <fullName evidence="5">Glycosyltransferase</fullName>
        <ecNumber evidence="5">2.4.1.-</ecNumber>
    </recommendedName>
</protein>
<evidence type="ECO:0000256" key="1">
    <source>
        <dbReference type="ARBA" id="ARBA00009995"/>
    </source>
</evidence>
<dbReference type="PANTHER" id="PTHR48048:SF30">
    <property type="entry name" value="GLYCOSYLTRANSFERASE"/>
    <property type="match status" value="1"/>
</dbReference>
<dbReference type="InterPro" id="IPR050481">
    <property type="entry name" value="UDP-glycosyltransf_plant"/>
</dbReference>
<dbReference type="SUPFAM" id="SSF53756">
    <property type="entry name" value="UDP-Glycosyltransferase/glycogen phosphorylase"/>
    <property type="match status" value="1"/>
</dbReference>
<reference evidence="6" key="1">
    <citation type="submission" date="2022-08" db="EMBL/GenBank/DDBJ databases">
        <authorList>
            <person name="Marques A."/>
        </authorList>
    </citation>
    <scope>NUCLEOTIDE SEQUENCE</scope>
    <source>
        <strain evidence="6">RhyPub2mFocal</strain>
        <tissue evidence="6">Leaves</tissue>
    </source>
</reference>
<dbReference type="Pfam" id="PF00201">
    <property type="entry name" value="UDPGT"/>
    <property type="match status" value="1"/>
</dbReference>
<evidence type="ECO:0000313" key="7">
    <source>
        <dbReference type="Proteomes" id="UP001140206"/>
    </source>
</evidence>
<evidence type="ECO:0000256" key="2">
    <source>
        <dbReference type="ARBA" id="ARBA00022676"/>
    </source>
</evidence>
<keyword evidence="3 4" id="KW-0808">Transferase</keyword>
<name>A0AAV8DK38_9POAL</name>
<dbReference type="PROSITE" id="PS00375">
    <property type="entry name" value="UDPGT"/>
    <property type="match status" value="1"/>
</dbReference>
<dbReference type="InterPro" id="IPR002213">
    <property type="entry name" value="UDP_glucos_trans"/>
</dbReference>
<gene>
    <name evidence="6" type="ORF">LUZ62_053890</name>
</gene>
<dbReference type="InterPro" id="IPR035595">
    <property type="entry name" value="UDP_glycos_trans_CS"/>
</dbReference>
<organism evidence="6 7">
    <name type="scientific">Rhynchospora pubera</name>
    <dbReference type="NCBI Taxonomy" id="906938"/>
    <lineage>
        <taxon>Eukaryota</taxon>
        <taxon>Viridiplantae</taxon>
        <taxon>Streptophyta</taxon>
        <taxon>Embryophyta</taxon>
        <taxon>Tracheophyta</taxon>
        <taxon>Spermatophyta</taxon>
        <taxon>Magnoliopsida</taxon>
        <taxon>Liliopsida</taxon>
        <taxon>Poales</taxon>
        <taxon>Cyperaceae</taxon>
        <taxon>Cyperoideae</taxon>
        <taxon>Rhynchosporeae</taxon>
        <taxon>Rhynchospora</taxon>
    </lineage>
</organism>
<proteinExistence type="inferred from homology"/>
<keyword evidence="7" id="KW-1185">Reference proteome</keyword>
<dbReference type="FunFam" id="3.40.50.2000:FF:000056">
    <property type="entry name" value="Glycosyltransferase"/>
    <property type="match status" value="1"/>
</dbReference>
<comment type="caution">
    <text evidence="6">The sequence shown here is derived from an EMBL/GenBank/DDBJ whole genome shotgun (WGS) entry which is preliminary data.</text>
</comment>
<comment type="similarity">
    <text evidence="1 4">Belongs to the UDP-glycosyltransferase family.</text>
</comment>
<dbReference type="EC" id="2.4.1.-" evidence="5"/>
<dbReference type="GO" id="GO:0035251">
    <property type="term" value="F:UDP-glucosyltransferase activity"/>
    <property type="evidence" value="ECO:0007669"/>
    <property type="project" value="InterPro"/>
</dbReference>
<keyword evidence="2 4" id="KW-0328">Glycosyltransferase</keyword>
<evidence type="ECO:0000313" key="6">
    <source>
        <dbReference type="EMBL" id="KAJ4769633.1"/>
    </source>
</evidence>
<evidence type="ECO:0000256" key="3">
    <source>
        <dbReference type="ARBA" id="ARBA00022679"/>
    </source>
</evidence>
<accession>A0AAV8DK38</accession>
<dbReference type="AlphaFoldDB" id="A0AAV8DK38"/>
<sequence length="491" mass="54605">MLLMANNKEQEQEQEQEQACVYFLPVYAPGHLISMLEVAKGLLQCNSTSSNSLSIHILLAQPDNPDKSSLISSHLQALQAQNLPIHLHPLPFVEPPRQFDSIEDFVTSHIRLYLPHIKAALSASPSPVSGLVVDMFASDVISVANELNIPFYIYFSSTATFLSLILHLSSPQGKRDPIDFSEVEEEICIPGLTPIPSKSMPAPLLDMKSGSYKCFMYHARRYIEAKGILVNSNIHIETNAVEALAQGVTDQLAPGTKFPDTYPVGPVISFGKSNMQGHECLQWLDTQPAKSVLFLCFGSLGAFDMSQVRQIAIGLEQSGHRFLWVLRMPTTEFLRGPVDASLEFLPEGFIERTKERGFVWPSWAPQIDILSHQAIGGFVTHCGWNSILESLWFGVPMIPWPLYAEQHLNAFMLVNEMHVAVKLEADRKNKGFVSAVDLEQAIKLLMDPGSEERSRIRVQVEEMMSACRKAVQRGGVSFVHLQKLAGELGKV</sequence>
<evidence type="ECO:0000256" key="4">
    <source>
        <dbReference type="RuleBase" id="RU003718"/>
    </source>
</evidence>
<evidence type="ECO:0000256" key="5">
    <source>
        <dbReference type="RuleBase" id="RU362057"/>
    </source>
</evidence>
<dbReference type="PANTHER" id="PTHR48048">
    <property type="entry name" value="GLYCOSYLTRANSFERASE"/>
    <property type="match status" value="1"/>
</dbReference>
<dbReference type="EMBL" id="JAMFTS010000003">
    <property type="protein sequence ID" value="KAJ4769633.1"/>
    <property type="molecule type" value="Genomic_DNA"/>
</dbReference>
<dbReference type="CDD" id="cd03784">
    <property type="entry name" value="GT1_Gtf-like"/>
    <property type="match status" value="1"/>
</dbReference>
<dbReference type="Gene3D" id="3.40.50.2000">
    <property type="entry name" value="Glycogen Phosphorylase B"/>
    <property type="match status" value="2"/>
</dbReference>
<dbReference type="Proteomes" id="UP001140206">
    <property type="component" value="Chromosome 3"/>
</dbReference>